<dbReference type="Proteomes" id="UP000178121">
    <property type="component" value="Unassembled WGS sequence"/>
</dbReference>
<evidence type="ECO:0000256" key="1">
    <source>
        <dbReference type="ARBA" id="ARBA00022801"/>
    </source>
</evidence>
<dbReference type="EMBL" id="MHRI01000029">
    <property type="protein sequence ID" value="OHA20528.1"/>
    <property type="molecule type" value="Genomic_DNA"/>
</dbReference>
<comment type="caution">
    <text evidence="3">The sequence shown here is derived from an EMBL/GenBank/DDBJ whole genome shotgun (WGS) entry which is preliminary data.</text>
</comment>
<protein>
    <recommendedName>
        <fullName evidence="2">Nudix hydrolase domain-containing protein</fullName>
    </recommendedName>
</protein>
<evidence type="ECO:0000313" key="3">
    <source>
        <dbReference type="EMBL" id="OHA20528.1"/>
    </source>
</evidence>
<dbReference type="PROSITE" id="PS00893">
    <property type="entry name" value="NUDIX_BOX"/>
    <property type="match status" value="1"/>
</dbReference>
<dbReference type="Gene3D" id="3.90.79.10">
    <property type="entry name" value="Nucleoside Triphosphate Pyrophosphohydrolase"/>
    <property type="match status" value="1"/>
</dbReference>
<dbReference type="InterPro" id="IPR000086">
    <property type="entry name" value="NUDIX_hydrolase_dom"/>
</dbReference>
<evidence type="ECO:0000259" key="2">
    <source>
        <dbReference type="PROSITE" id="PS51462"/>
    </source>
</evidence>
<reference evidence="3 4" key="1">
    <citation type="journal article" date="2016" name="Nat. Commun.">
        <title>Thousands of microbial genomes shed light on interconnected biogeochemical processes in an aquifer system.</title>
        <authorList>
            <person name="Anantharaman K."/>
            <person name="Brown C.T."/>
            <person name="Hug L.A."/>
            <person name="Sharon I."/>
            <person name="Castelle C.J."/>
            <person name="Probst A.J."/>
            <person name="Thomas B.C."/>
            <person name="Singh A."/>
            <person name="Wilkins M.J."/>
            <person name="Karaoz U."/>
            <person name="Brodie E.L."/>
            <person name="Williams K.H."/>
            <person name="Hubbard S.S."/>
            <person name="Banfield J.F."/>
        </authorList>
    </citation>
    <scope>NUCLEOTIDE SEQUENCE [LARGE SCALE GENOMIC DNA]</scope>
</reference>
<accession>A0A1G2M9J9</accession>
<feature type="domain" description="Nudix hydrolase" evidence="2">
    <location>
        <begin position="7"/>
        <end position="149"/>
    </location>
</feature>
<dbReference type="PROSITE" id="PS51462">
    <property type="entry name" value="NUDIX"/>
    <property type="match status" value="1"/>
</dbReference>
<dbReference type="SUPFAM" id="SSF55811">
    <property type="entry name" value="Nudix"/>
    <property type="match status" value="1"/>
</dbReference>
<gene>
    <name evidence="3" type="ORF">A2849_00860</name>
</gene>
<dbReference type="PANTHER" id="PTHR43736:SF1">
    <property type="entry name" value="DIHYDRONEOPTERIN TRIPHOSPHATE DIPHOSPHATASE"/>
    <property type="match status" value="1"/>
</dbReference>
<proteinExistence type="predicted"/>
<dbReference type="InterPro" id="IPR015797">
    <property type="entry name" value="NUDIX_hydrolase-like_dom_sf"/>
</dbReference>
<dbReference type="Pfam" id="PF00293">
    <property type="entry name" value="NUDIX"/>
    <property type="match status" value="1"/>
</dbReference>
<sequence>MAERVFTQVFGVVGAIIERDGKFLLVKEHHPGHSSHGKWSQPAGWIDVGEDPVAAVAREVKEETGLLFTPTHLLGLYSLVKRHERVLSAPMETRHALKLIFTGNVTGTPNTFSTDEIAETKWFSSEEVYAMDSTMLRDTDIKAEIRDYIAGTRYPLTLITHTVQEK</sequence>
<organism evidence="3 4">
    <name type="scientific">Candidatus Taylorbacteria bacterium RIFCSPHIGHO2_01_FULL_51_15</name>
    <dbReference type="NCBI Taxonomy" id="1802304"/>
    <lineage>
        <taxon>Bacteria</taxon>
        <taxon>Candidatus Tayloriibacteriota</taxon>
    </lineage>
</organism>
<dbReference type="PANTHER" id="PTHR43736">
    <property type="entry name" value="ADP-RIBOSE PYROPHOSPHATASE"/>
    <property type="match status" value="1"/>
</dbReference>
<name>A0A1G2M9J9_9BACT</name>
<keyword evidence="1" id="KW-0378">Hydrolase</keyword>
<dbReference type="AlphaFoldDB" id="A0A1G2M9J9"/>
<evidence type="ECO:0000313" key="4">
    <source>
        <dbReference type="Proteomes" id="UP000178121"/>
    </source>
</evidence>
<dbReference type="GO" id="GO:0016787">
    <property type="term" value="F:hydrolase activity"/>
    <property type="evidence" value="ECO:0007669"/>
    <property type="project" value="UniProtKB-KW"/>
</dbReference>
<dbReference type="InterPro" id="IPR020084">
    <property type="entry name" value="NUDIX_hydrolase_CS"/>
</dbReference>